<dbReference type="AlphaFoldDB" id="A0A5J5IQT6"/>
<protein>
    <submittedName>
        <fullName evidence="2">Uncharacterized protein</fullName>
    </submittedName>
</protein>
<proteinExistence type="predicted"/>
<dbReference type="EMBL" id="VYRZ01000005">
    <property type="protein sequence ID" value="KAA9083741.1"/>
    <property type="molecule type" value="Genomic_DNA"/>
</dbReference>
<sequence length="170" mass="16972">MPRHTALPLIALALASVALTGCSNSTAPESDAATTAAVEPSASAATETPAAEAKPFAFSSNVDPAIVLTGPDAPQTGFPDGVAVFAADQIGPAAVGEADNGQKTYEAFFSGDAAAAVASLQAAYAELGYTATAPAAEGASPTSYSDEYIVTYFTDNLPSGAGYSVMIWAR</sequence>
<keyword evidence="3" id="KW-1185">Reference proteome</keyword>
<evidence type="ECO:0000313" key="2">
    <source>
        <dbReference type="EMBL" id="KAA9083741.1"/>
    </source>
</evidence>
<evidence type="ECO:0000313" key="3">
    <source>
        <dbReference type="Proteomes" id="UP000327039"/>
    </source>
</evidence>
<feature type="chain" id="PRO_5038576223" evidence="1">
    <location>
        <begin position="28"/>
        <end position="170"/>
    </location>
</feature>
<organism evidence="2 3">
    <name type="scientific">Microbacterium radiodurans</name>
    <dbReference type="NCBI Taxonomy" id="661398"/>
    <lineage>
        <taxon>Bacteria</taxon>
        <taxon>Bacillati</taxon>
        <taxon>Actinomycetota</taxon>
        <taxon>Actinomycetes</taxon>
        <taxon>Micrococcales</taxon>
        <taxon>Microbacteriaceae</taxon>
        <taxon>Microbacterium</taxon>
    </lineage>
</organism>
<reference evidence="3" key="1">
    <citation type="submission" date="2019-09" db="EMBL/GenBank/DDBJ databases">
        <title>Mumia zhuanghuii sp. nov. isolated from the intestinal contents of plateau pika (Ochotona curzoniae) in the Qinghai-Tibet plateau of China.</title>
        <authorList>
            <person name="Tian Z."/>
        </authorList>
    </citation>
    <scope>NUCLEOTIDE SEQUENCE [LARGE SCALE GENOMIC DNA]</scope>
    <source>
        <strain evidence="3">DSM 25564</strain>
    </source>
</reference>
<dbReference type="RefSeq" id="WP_150420451.1">
    <property type="nucleotide sequence ID" value="NZ_VYRZ01000005.1"/>
</dbReference>
<accession>A0A5J5IQT6</accession>
<name>A0A5J5IQT6_9MICO</name>
<comment type="caution">
    <text evidence="2">The sequence shown here is derived from an EMBL/GenBank/DDBJ whole genome shotgun (WGS) entry which is preliminary data.</text>
</comment>
<keyword evidence="1" id="KW-0732">Signal</keyword>
<evidence type="ECO:0000256" key="1">
    <source>
        <dbReference type="SAM" id="SignalP"/>
    </source>
</evidence>
<dbReference type="Proteomes" id="UP000327039">
    <property type="component" value="Unassembled WGS sequence"/>
</dbReference>
<dbReference type="PROSITE" id="PS51257">
    <property type="entry name" value="PROKAR_LIPOPROTEIN"/>
    <property type="match status" value="1"/>
</dbReference>
<gene>
    <name evidence="2" type="ORF">F6B42_14410</name>
</gene>
<feature type="signal peptide" evidence="1">
    <location>
        <begin position="1"/>
        <end position="27"/>
    </location>
</feature>